<dbReference type="SUPFAM" id="SSF46785">
    <property type="entry name" value="Winged helix' DNA-binding domain"/>
    <property type="match status" value="1"/>
</dbReference>
<keyword evidence="7" id="KW-1185">Reference proteome</keyword>
<evidence type="ECO:0000313" key="6">
    <source>
        <dbReference type="EMBL" id="UWX05998.1"/>
    </source>
</evidence>
<protein>
    <submittedName>
        <fullName evidence="6">LysR family transcriptional regulator</fullName>
    </submittedName>
</protein>
<dbReference type="CDD" id="cd05466">
    <property type="entry name" value="PBP2_LTTR_substrate"/>
    <property type="match status" value="1"/>
</dbReference>
<feature type="domain" description="HTH lysR-type" evidence="5">
    <location>
        <begin position="2"/>
        <end position="59"/>
    </location>
</feature>
<gene>
    <name evidence="6" type="ORF">JBF11_01355</name>
</gene>
<dbReference type="Proteomes" id="UP001058120">
    <property type="component" value="Chromosome"/>
</dbReference>
<sequence length="300" mass="34210">MLDFRRLLYFCTIVEQGQISRAAKYLHITQPSLSLSLKELEDELGITLIYREKGKWQITEQGQSFYIEAQRILTQLDDLQQNIQNPFINNGGIFGEVRLGCSGFCLSFLKAILPAMEKDFPGIHIRLLVTDNILLENKIQSHSLDLAILHLPLMNSNYTAVPLTEQHLVSVWSPLLKVPKENPVSLETLAKFPLLLSRRWTNSGSLRPFMIAMQEKNLKPHVILDTPTPYWIIDTLQDLPAVAILHHTECSQTVPHVVLPIDLPKLTFQPVIIWKKDNYVSPACNKVIELLCDNAKITRE</sequence>
<evidence type="ECO:0000259" key="5">
    <source>
        <dbReference type="PROSITE" id="PS50931"/>
    </source>
</evidence>
<dbReference type="RefSeq" id="WP_334315594.1">
    <property type="nucleotide sequence ID" value="NZ_CP065938.1"/>
</dbReference>
<evidence type="ECO:0000256" key="4">
    <source>
        <dbReference type="ARBA" id="ARBA00023163"/>
    </source>
</evidence>
<dbReference type="PANTHER" id="PTHR30419:SF8">
    <property type="entry name" value="NITROGEN ASSIMILATION TRANSCRIPTIONAL ACTIVATOR-RELATED"/>
    <property type="match status" value="1"/>
</dbReference>
<keyword evidence="4" id="KW-0804">Transcription</keyword>
<dbReference type="InterPro" id="IPR050950">
    <property type="entry name" value="HTH-type_LysR_regulators"/>
</dbReference>
<evidence type="ECO:0000256" key="2">
    <source>
        <dbReference type="ARBA" id="ARBA00023015"/>
    </source>
</evidence>
<keyword evidence="3" id="KW-0238">DNA-binding</keyword>
<dbReference type="PANTHER" id="PTHR30419">
    <property type="entry name" value="HTH-TYPE TRANSCRIPTIONAL REGULATOR YBHD"/>
    <property type="match status" value="1"/>
</dbReference>
<evidence type="ECO:0000256" key="1">
    <source>
        <dbReference type="ARBA" id="ARBA00009437"/>
    </source>
</evidence>
<dbReference type="InterPro" id="IPR005119">
    <property type="entry name" value="LysR_subst-bd"/>
</dbReference>
<dbReference type="Gene3D" id="1.10.10.10">
    <property type="entry name" value="Winged helix-like DNA-binding domain superfamily/Winged helix DNA-binding domain"/>
    <property type="match status" value="1"/>
</dbReference>
<name>A0ABY5Y1W2_9BACT</name>
<dbReference type="InterPro" id="IPR036390">
    <property type="entry name" value="WH_DNA-bd_sf"/>
</dbReference>
<dbReference type="PRINTS" id="PR00039">
    <property type="entry name" value="HTHLYSR"/>
</dbReference>
<evidence type="ECO:0000256" key="3">
    <source>
        <dbReference type="ARBA" id="ARBA00023125"/>
    </source>
</evidence>
<dbReference type="Pfam" id="PF00126">
    <property type="entry name" value="HTH_1"/>
    <property type="match status" value="1"/>
</dbReference>
<dbReference type="PROSITE" id="PS50931">
    <property type="entry name" value="HTH_LYSR"/>
    <property type="match status" value="1"/>
</dbReference>
<proteinExistence type="inferred from homology"/>
<dbReference type="Pfam" id="PF03466">
    <property type="entry name" value="LysR_substrate"/>
    <property type="match status" value="1"/>
</dbReference>
<accession>A0ABY5Y1W2</accession>
<dbReference type="SUPFAM" id="SSF53850">
    <property type="entry name" value="Periplasmic binding protein-like II"/>
    <property type="match status" value="1"/>
</dbReference>
<dbReference type="Gene3D" id="3.40.190.290">
    <property type="match status" value="1"/>
</dbReference>
<dbReference type="InterPro" id="IPR000847">
    <property type="entry name" value="LysR_HTH_N"/>
</dbReference>
<dbReference type="EMBL" id="CP065938">
    <property type="protein sequence ID" value="UWX05998.1"/>
    <property type="molecule type" value="Genomic_DNA"/>
</dbReference>
<comment type="similarity">
    <text evidence="1">Belongs to the LysR transcriptional regulatory family.</text>
</comment>
<keyword evidence="2" id="KW-0805">Transcription regulation</keyword>
<reference evidence="6" key="1">
    <citation type="submission" date="2020-12" db="EMBL/GenBank/DDBJ databases">
        <title>Taurinivorans muris gen. nov., sp. nov., fundamental and realized metabolic niche of a ubiquitous sulfidogenic bacterium in the murine intestine.</title>
        <authorList>
            <person name="Ye H."/>
            <person name="Hanson B.T."/>
            <person name="Loy A."/>
        </authorList>
    </citation>
    <scope>NUCLEOTIDE SEQUENCE</scope>
    <source>
        <strain evidence="6">LT0009</strain>
    </source>
</reference>
<dbReference type="InterPro" id="IPR036388">
    <property type="entry name" value="WH-like_DNA-bd_sf"/>
</dbReference>
<organism evidence="6 7">
    <name type="scientific">Taurinivorans muris</name>
    <dbReference type="NCBI Taxonomy" id="2787751"/>
    <lineage>
        <taxon>Bacteria</taxon>
        <taxon>Pseudomonadati</taxon>
        <taxon>Thermodesulfobacteriota</taxon>
        <taxon>Desulfovibrionia</taxon>
        <taxon>Desulfovibrionales</taxon>
        <taxon>Desulfovibrionaceae</taxon>
        <taxon>Taurinivorans</taxon>
    </lineage>
</organism>
<evidence type="ECO:0000313" key="7">
    <source>
        <dbReference type="Proteomes" id="UP001058120"/>
    </source>
</evidence>